<dbReference type="InterPro" id="IPR039421">
    <property type="entry name" value="Type_1_exporter"/>
</dbReference>
<dbReference type="SUPFAM" id="SSF52540">
    <property type="entry name" value="P-loop containing nucleoside triphosphate hydrolases"/>
    <property type="match status" value="1"/>
</dbReference>
<dbReference type="InterPro" id="IPR003593">
    <property type="entry name" value="AAA+_ATPase"/>
</dbReference>
<protein>
    <submittedName>
        <fullName evidence="10">Cyclic peptide transporter</fullName>
    </submittedName>
</protein>
<dbReference type="GO" id="GO:1904680">
    <property type="term" value="F:peptide transmembrane transporter activity"/>
    <property type="evidence" value="ECO:0007669"/>
    <property type="project" value="InterPro"/>
</dbReference>
<accession>A0A0N1J637</accession>
<name>A0A0N1J637_9PSED</name>
<evidence type="ECO:0000256" key="1">
    <source>
        <dbReference type="ARBA" id="ARBA00004651"/>
    </source>
</evidence>
<keyword evidence="2 7" id="KW-0812">Transmembrane</keyword>
<feature type="transmembrane region" description="Helical" evidence="7">
    <location>
        <begin position="37"/>
        <end position="60"/>
    </location>
</feature>
<dbReference type="Pfam" id="PF00005">
    <property type="entry name" value="ABC_tran"/>
    <property type="match status" value="1"/>
</dbReference>
<dbReference type="GO" id="GO:0034040">
    <property type="term" value="F:ATPase-coupled lipid transmembrane transporter activity"/>
    <property type="evidence" value="ECO:0007669"/>
    <property type="project" value="TreeGrafter"/>
</dbReference>
<feature type="transmembrane region" description="Helical" evidence="7">
    <location>
        <begin position="173"/>
        <end position="191"/>
    </location>
</feature>
<dbReference type="PROSITE" id="PS50929">
    <property type="entry name" value="ABC_TM1F"/>
    <property type="match status" value="1"/>
</dbReference>
<evidence type="ECO:0000256" key="3">
    <source>
        <dbReference type="ARBA" id="ARBA00022741"/>
    </source>
</evidence>
<dbReference type="Gene3D" id="3.40.50.300">
    <property type="entry name" value="P-loop containing nucleotide triphosphate hydrolases"/>
    <property type="match status" value="1"/>
</dbReference>
<dbReference type="GO" id="GO:0140359">
    <property type="term" value="F:ABC-type transporter activity"/>
    <property type="evidence" value="ECO:0007669"/>
    <property type="project" value="InterPro"/>
</dbReference>
<comment type="caution">
    <text evidence="10">The sequence shown here is derived from an EMBL/GenBank/DDBJ whole genome shotgun (WGS) entry which is preliminary data.</text>
</comment>
<evidence type="ECO:0000313" key="11">
    <source>
        <dbReference type="Proteomes" id="UP000037931"/>
    </source>
</evidence>
<dbReference type="RefSeq" id="WP_241494286.1">
    <property type="nucleotide sequence ID" value="NZ_JSYZ01000004.1"/>
</dbReference>
<dbReference type="SMART" id="SM00382">
    <property type="entry name" value="AAA"/>
    <property type="match status" value="1"/>
</dbReference>
<dbReference type="InterPro" id="IPR005898">
    <property type="entry name" value="Cyc_pep_transpt_SyrD/YojI"/>
</dbReference>
<dbReference type="PROSITE" id="PS50893">
    <property type="entry name" value="ABC_TRANSPORTER_2"/>
    <property type="match status" value="1"/>
</dbReference>
<dbReference type="PANTHER" id="PTHR24221:SF233">
    <property type="entry name" value="ATP-BINDING_PERMEASE FUSION ABC TRANSPORTER-RELATED"/>
    <property type="match status" value="1"/>
</dbReference>
<dbReference type="Pfam" id="PF00664">
    <property type="entry name" value="ABC_membrane"/>
    <property type="match status" value="1"/>
</dbReference>
<gene>
    <name evidence="10" type="ORF">PF66_01580</name>
</gene>
<dbReference type="EMBL" id="JSYZ01000004">
    <property type="protein sequence ID" value="KPA91997.1"/>
    <property type="molecule type" value="Genomic_DNA"/>
</dbReference>
<dbReference type="SUPFAM" id="SSF90123">
    <property type="entry name" value="ABC transporter transmembrane region"/>
    <property type="match status" value="1"/>
</dbReference>
<keyword evidence="11" id="KW-1185">Reference proteome</keyword>
<evidence type="ECO:0000256" key="4">
    <source>
        <dbReference type="ARBA" id="ARBA00022840"/>
    </source>
</evidence>
<sequence length="570" mass="62706">MTSTRTSPPPTTGRPRWPASPGTPFVLLLSLLRGARWLLLIAAAASLASGFGSAALVALINQSLSARGDELGELGLHFMLIGIGVLALRLLSQTLFMYLGQRAKASVRLRTIGHIANASYADLERYGGGRPLAVLTGDLDTLVVLFINLPTIMMQSTVIIGCLAYLGWLSWQILLFALLAVLVGAAGFLLVNSRALGHLRGSRQREDDLIQQFRALFDGAKELKLHRARRQAFVDDTLAPHIESVRVQRTLGYVLFSAASSWGNLVLFAFIGLTLFVLARSYGVDQQVMSGYAMIFLYMILPIEGLLAALPSLGSARIALERIARLQEQLPLEPAGEQEAGADFQRIELRGLTHRYFREKENSYFMLGPIDLAFEPGQLTYLIGGNGSGKTTLAKLLVGLYEGEGGSVQLDGRAVTAGNRDAYRQRFSTVFSDFFLFDTLLGVMPPHLEPQARRLLRELQLEHKVSIEHGAFSTLNLSQGQRKRLALLVALLEDRAFYVFDEWAADQDPAFKEVFYRTLLPDLKARGKAVLVITHDDRYFTLADRCIKLDSGQVVADVAAGTSPEEPFVR</sequence>
<dbReference type="PANTHER" id="PTHR24221">
    <property type="entry name" value="ATP-BINDING CASSETTE SUB-FAMILY B"/>
    <property type="match status" value="1"/>
</dbReference>
<organism evidence="10 11">
    <name type="scientific">Pseudomonas asplenii</name>
    <dbReference type="NCBI Taxonomy" id="53407"/>
    <lineage>
        <taxon>Bacteria</taxon>
        <taxon>Pseudomonadati</taxon>
        <taxon>Pseudomonadota</taxon>
        <taxon>Gammaproteobacteria</taxon>
        <taxon>Pseudomonadales</taxon>
        <taxon>Pseudomonadaceae</taxon>
        <taxon>Pseudomonas</taxon>
    </lineage>
</organism>
<dbReference type="PATRIC" id="fig|50340.43.peg.4737"/>
<feature type="transmembrane region" description="Helical" evidence="7">
    <location>
        <begin position="253"/>
        <end position="279"/>
    </location>
</feature>
<proteinExistence type="predicted"/>
<feature type="transmembrane region" description="Helical" evidence="7">
    <location>
        <begin position="291"/>
        <end position="313"/>
    </location>
</feature>
<dbReference type="GO" id="GO:0016887">
    <property type="term" value="F:ATP hydrolysis activity"/>
    <property type="evidence" value="ECO:0007669"/>
    <property type="project" value="InterPro"/>
</dbReference>
<dbReference type="InterPro" id="IPR003439">
    <property type="entry name" value="ABC_transporter-like_ATP-bd"/>
</dbReference>
<keyword evidence="6 7" id="KW-0472">Membrane</keyword>
<dbReference type="PROSITE" id="PS00211">
    <property type="entry name" value="ABC_TRANSPORTER_1"/>
    <property type="match status" value="1"/>
</dbReference>
<feature type="transmembrane region" description="Helical" evidence="7">
    <location>
        <begin position="80"/>
        <end position="100"/>
    </location>
</feature>
<evidence type="ECO:0000256" key="6">
    <source>
        <dbReference type="ARBA" id="ARBA00023136"/>
    </source>
</evidence>
<dbReference type="Gene3D" id="1.20.1560.10">
    <property type="entry name" value="ABC transporter type 1, transmembrane domain"/>
    <property type="match status" value="1"/>
</dbReference>
<reference evidence="10 11" key="1">
    <citation type="journal article" date="2015" name="PLoS ONE">
        <title>Rice-Infecting Pseudomonas Genomes Are Highly Accessorized and Harbor Multiple Putative Virulence Mechanisms to Cause Sheath Brown Rot.</title>
        <authorList>
            <person name="Quibod I.L."/>
            <person name="Grande G."/>
            <person name="Oreiro E.G."/>
            <person name="Borja F.N."/>
            <person name="Dossa G.S."/>
            <person name="Mauleon R."/>
            <person name="Cruz C.V."/>
            <person name="Oliva R."/>
        </authorList>
    </citation>
    <scope>NUCLEOTIDE SEQUENCE [LARGE SCALE GENOMIC DNA]</scope>
    <source>
        <strain evidence="10 11">IRRI 6609</strain>
    </source>
</reference>
<dbReference type="AlphaFoldDB" id="A0A0N1J637"/>
<keyword evidence="5 7" id="KW-1133">Transmembrane helix</keyword>
<feature type="transmembrane region" description="Helical" evidence="7">
    <location>
        <begin position="142"/>
        <end position="167"/>
    </location>
</feature>
<dbReference type="InterPro" id="IPR027417">
    <property type="entry name" value="P-loop_NTPase"/>
</dbReference>
<dbReference type="GO" id="GO:0005524">
    <property type="term" value="F:ATP binding"/>
    <property type="evidence" value="ECO:0007669"/>
    <property type="project" value="UniProtKB-KW"/>
</dbReference>
<evidence type="ECO:0000259" key="9">
    <source>
        <dbReference type="PROSITE" id="PS50929"/>
    </source>
</evidence>
<dbReference type="GO" id="GO:0005886">
    <property type="term" value="C:plasma membrane"/>
    <property type="evidence" value="ECO:0007669"/>
    <property type="project" value="UniProtKB-SubCell"/>
</dbReference>
<keyword evidence="3" id="KW-0547">Nucleotide-binding</keyword>
<comment type="subcellular location">
    <subcellularLocation>
        <location evidence="1">Cell membrane</location>
        <topology evidence="1">Multi-pass membrane protein</topology>
    </subcellularLocation>
</comment>
<evidence type="ECO:0000256" key="5">
    <source>
        <dbReference type="ARBA" id="ARBA00022989"/>
    </source>
</evidence>
<dbReference type="InterPro" id="IPR017871">
    <property type="entry name" value="ABC_transporter-like_CS"/>
</dbReference>
<dbReference type="STRING" id="50340.PF66_01580"/>
<dbReference type="InterPro" id="IPR036640">
    <property type="entry name" value="ABC1_TM_sf"/>
</dbReference>
<keyword evidence="4" id="KW-0067">ATP-binding</keyword>
<dbReference type="InterPro" id="IPR011527">
    <property type="entry name" value="ABC1_TM_dom"/>
</dbReference>
<evidence type="ECO:0000256" key="2">
    <source>
        <dbReference type="ARBA" id="ARBA00022692"/>
    </source>
</evidence>
<feature type="domain" description="ABC transmembrane type-1" evidence="9">
    <location>
        <begin position="38"/>
        <end position="315"/>
    </location>
</feature>
<evidence type="ECO:0000259" key="8">
    <source>
        <dbReference type="PROSITE" id="PS50893"/>
    </source>
</evidence>
<feature type="domain" description="ABC transporter" evidence="8">
    <location>
        <begin position="347"/>
        <end position="569"/>
    </location>
</feature>
<dbReference type="GO" id="GO:0015833">
    <property type="term" value="P:peptide transport"/>
    <property type="evidence" value="ECO:0007669"/>
    <property type="project" value="InterPro"/>
</dbReference>
<dbReference type="Proteomes" id="UP000037931">
    <property type="component" value="Unassembled WGS sequence"/>
</dbReference>
<evidence type="ECO:0000313" key="10">
    <source>
        <dbReference type="EMBL" id="KPA91997.1"/>
    </source>
</evidence>
<dbReference type="NCBIfam" id="TIGR01194">
    <property type="entry name" value="cyc_pep_trnsptr"/>
    <property type="match status" value="1"/>
</dbReference>
<evidence type="ECO:0000256" key="7">
    <source>
        <dbReference type="SAM" id="Phobius"/>
    </source>
</evidence>